<reference evidence="1" key="1">
    <citation type="journal article" date="2015" name="Nature">
        <title>Complex archaea that bridge the gap between prokaryotes and eukaryotes.</title>
        <authorList>
            <person name="Spang A."/>
            <person name="Saw J.H."/>
            <person name="Jorgensen S.L."/>
            <person name="Zaremba-Niedzwiedzka K."/>
            <person name="Martijn J."/>
            <person name="Lind A.E."/>
            <person name="van Eijk R."/>
            <person name="Schleper C."/>
            <person name="Guy L."/>
            <person name="Ettema T.J."/>
        </authorList>
    </citation>
    <scope>NUCLEOTIDE SEQUENCE</scope>
</reference>
<gene>
    <name evidence="1" type="ORF">LCGC14_1977110</name>
</gene>
<name>A0A0F9FY57_9ZZZZ</name>
<dbReference type="InterPro" id="IPR054438">
    <property type="entry name" value="Struct_cement_gp24/gp6"/>
</dbReference>
<dbReference type="AlphaFoldDB" id="A0A0F9FY57"/>
<dbReference type="EMBL" id="LAZR01022051">
    <property type="protein sequence ID" value="KKL83201.1"/>
    <property type="molecule type" value="Genomic_DNA"/>
</dbReference>
<feature type="non-terminal residue" evidence="1">
    <location>
        <position position="125"/>
    </location>
</feature>
<evidence type="ECO:0000313" key="1">
    <source>
        <dbReference type="EMBL" id="KKL83201.1"/>
    </source>
</evidence>
<accession>A0A0F9FY57</accession>
<sequence>MSQTSYSIEAPVAFPGLVVNKRFSISRASENAAAVGAGQAAVGGTDPETQFDLPSVTGEFFLGIVTSKHGRQQLDTVGATSFVQDENVELLRQGEIWVNTEIAVTAGDPVFFRHTDNGPLVVGAD</sequence>
<comment type="caution">
    <text evidence="1">The sequence shown here is derived from an EMBL/GenBank/DDBJ whole genome shotgun (WGS) entry which is preliminary data.</text>
</comment>
<dbReference type="Pfam" id="PF22758">
    <property type="entry name" value="Phage_cement"/>
    <property type="match status" value="1"/>
</dbReference>
<protein>
    <submittedName>
        <fullName evidence="1">Uncharacterized protein</fullName>
    </submittedName>
</protein>
<proteinExistence type="predicted"/>
<organism evidence="1">
    <name type="scientific">marine sediment metagenome</name>
    <dbReference type="NCBI Taxonomy" id="412755"/>
    <lineage>
        <taxon>unclassified sequences</taxon>
        <taxon>metagenomes</taxon>
        <taxon>ecological metagenomes</taxon>
    </lineage>
</organism>